<organism evidence="1 2">
    <name type="scientific">Myodes glareolus</name>
    <name type="common">Bank vole</name>
    <name type="synonym">Clethrionomys glareolus</name>
    <dbReference type="NCBI Taxonomy" id="447135"/>
    <lineage>
        <taxon>Eukaryota</taxon>
        <taxon>Metazoa</taxon>
        <taxon>Chordata</taxon>
        <taxon>Craniata</taxon>
        <taxon>Vertebrata</taxon>
        <taxon>Euteleostomi</taxon>
        <taxon>Mammalia</taxon>
        <taxon>Eutheria</taxon>
        <taxon>Euarchontoglires</taxon>
        <taxon>Glires</taxon>
        <taxon>Rodentia</taxon>
        <taxon>Myomorpha</taxon>
        <taxon>Muroidea</taxon>
        <taxon>Cricetidae</taxon>
        <taxon>Arvicolinae</taxon>
        <taxon>Myodes</taxon>
    </lineage>
</organism>
<dbReference type="Proteomes" id="UP001488838">
    <property type="component" value="Unassembled WGS sequence"/>
</dbReference>
<keyword evidence="2" id="KW-1185">Reference proteome</keyword>
<evidence type="ECO:0000313" key="2">
    <source>
        <dbReference type="Proteomes" id="UP001488838"/>
    </source>
</evidence>
<accession>A0AAW0HBJ2</accession>
<evidence type="ECO:0000313" key="1">
    <source>
        <dbReference type="EMBL" id="KAK7799792.1"/>
    </source>
</evidence>
<dbReference type="AlphaFoldDB" id="A0AAW0HBJ2"/>
<gene>
    <name evidence="1" type="ORF">U0070_002916</name>
</gene>
<sequence>TLHKSCPLMLQKTPETTPYVNLDAVKALGCAVNKGRHPGSHELSHHPQVHSCVRSLSGSCPVAYQCQTFGMLREIMNFNCDIQLSDSLFLKKFFYVHEATDSSHKPQ</sequence>
<name>A0AAW0HBJ2_MYOGA</name>
<dbReference type="EMBL" id="JBBHLL010000591">
    <property type="protein sequence ID" value="KAK7799792.1"/>
    <property type="molecule type" value="Genomic_DNA"/>
</dbReference>
<protein>
    <submittedName>
        <fullName evidence="1">Uncharacterized protein</fullName>
    </submittedName>
</protein>
<reference evidence="1 2" key="1">
    <citation type="journal article" date="2023" name="bioRxiv">
        <title>Conserved and derived expression patterns and positive selection on dental genes reveal complex evolutionary context of ever-growing rodent molars.</title>
        <authorList>
            <person name="Calamari Z.T."/>
            <person name="Song A."/>
            <person name="Cohen E."/>
            <person name="Akter M."/>
            <person name="Roy R.D."/>
            <person name="Hallikas O."/>
            <person name="Christensen M.M."/>
            <person name="Li P."/>
            <person name="Marangoni P."/>
            <person name="Jernvall J."/>
            <person name="Klein O.D."/>
        </authorList>
    </citation>
    <scope>NUCLEOTIDE SEQUENCE [LARGE SCALE GENOMIC DNA]</scope>
    <source>
        <strain evidence="1">V071</strain>
    </source>
</reference>
<proteinExistence type="predicted"/>
<feature type="non-terminal residue" evidence="1">
    <location>
        <position position="1"/>
    </location>
</feature>
<comment type="caution">
    <text evidence="1">The sequence shown here is derived from an EMBL/GenBank/DDBJ whole genome shotgun (WGS) entry which is preliminary data.</text>
</comment>